<protein>
    <submittedName>
        <fullName evidence="7">Uncharacterized protein</fullName>
    </submittedName>
</protein>
<dbReference type="PANTHER" id="PTHR43791:SF4">
    <property type="entry name" value="PANTOTHENATE TRANSPORTER FEN2"/>
    <property type="match status" value="1"/>
</dbReference>
<feature type="transmembrane region" description="Helical" evidence="6">
    <location>
        <begin position="42"/>
        <end position="61"/>
    </location>
</feature>
<evidence type="ECO:0000256" key="6">
    <source>
        <dbReference type="SAM" id="Phobius"/>
    </source>
</evidence>
<dbReference type="PANTHER" id="PTHR43791">
    <property type="entry name" value="PERMEASE-RELATED"/>
    <property type="match status" value="1"/>
</dbReference>
<dbReference type="GO" id="GO:0005886">
    <property type="term" value="C:plasma membrane"/>
    <property type="evidence" value="ECO:0007669"/>
    <property type="project" value="TreeGrafter"/>
</dbReference>
<keyword evidence="5 6" id="KW-0472">Membrane</keyword>
<evidence type="ECO:0000256" key="3">
    <source>
        <dbReference type="ARBA" id="ARBA00022692"/>
    </source>
</evidence>
<keyword evidence="4 6" id="KW-1133">Transmembrane helix</keyword>
<reference evidence="7" key="1">
    <citation type="submission" date="2021-03" db="EMBL/GenBank/DDBJ databases">
        <title>Evolutionary innovations through gain and loss of genes in the ectomycorrhizal Boletales.</title>
        <authorList>
            <person name="Wu G."/>
            <person name="Miyauchi S."/>
            <person name="Morin E."/>
            <person name="Yang Z.-L."/>
            <person name="Xu J."/>
            <person name="Martin F.M."/>
        </authorList>
    </citation>
    <scope>NUCLEOTIDE SEQUENCE</scope>
    <source>
        <strain evidence="7">BR01</strain>
    </source>
</reference>
<keyword evidence="8" id="KW-1185">Reference proteome</keyword>
<dbReference type="SUPFAM" id="SSF103473">
    <property type="entry name" value="MFS general substrate transporter"/>
    <property type="match status" value="1"/>
</dbReference>
<dbReference type="GO" id="GO:0098717">
    <property type="term" value="P:pantothenate import across plasma membrane"/>
    <property type="evidence" value="ECO:0007669"/>
    <property type="project" value="TreeGrafter"/>
</dbReference>
<evidence type="ECO:0000313" key="7">
    <source>
        <dbReference type="EMBL" id="KAG6378867.1"/>
    </source>
</evidence>
<name>A0A8I2YWB7_9AGAM</name>
<keyword evidence="2" id="KW-0813">Transport</keyword>
<dbReference type="AlphaFoldDB" id="A0A8I2YWB7"/>
<organism evidence="7 8">
    <name type="scientific">Boletus reticuloceps</name>
    <dbReference type="NCBI Taxonomy" id="495285"/>
    <lineage>
        <taxon>Eukaryota</taxon>
        <taxon>Fungi</taxon>
        <taxon>Dikarya</taxon>
        <taxon>Basidiomycota</taxon>
        <taxon>Agaricomycotina</taxon>
        <taxon>Agaricomycetes</taxon>
        <taxon>Agaricomycetidae</taxon>
        <taxon>Boletales</taxon>
        <taxon>Boletineae</taxon>
        <taxon>Boletaceae</taxon>
        <taxon>Boletoideae</taxon>
        <taxon>Boletus</taxon>
    </lineage>
</organism>
<keyword evidence="3 6" id="KW-0812">Transmembrane</keyword>
<evidence type="ECO:0000256" key="5">
    <source>
        <dbReference type="ARBA" id="ARBA00023136"/>
    </source>
</evidence>
<evidence type="ECO:0000256" key="2">
    <source>
        <dbReference type="ARBA" id="ARBA00022448"/>
    </source>
</evidence>
<comment type="caution">
    <text evidence="7">The sequence shown here is derived from an EMBL/GenBank/DDBJ whole genome shotgun (WGS) entry which is preliminary data.</text>
</comment>
<dbReference type="InterPro" id="IPR036259">
    <property type="entry name" value="MFS_trans_sf"/>
</dbReference>
<evidence type="ECO:0000256" key="4">
    <source>
        <dbReference type="ARBA" id="ARBA00022989"/>
    </source>
</evidence>
<evidence type="ECO:0000313" key="8">
    <source>
        <dbReference type="Proteomes" id="UP000683000"/>
    </source>
</evidence>
<dbReference type="GO" id="GO:0015233">
    <property type="term" value="F:pantothenate transmembrane transporter activity"/>
    <property type="evidence" value="ECO:0007669"/>
    <property type="project" value="TreeGrafter"/>
</dbReference>
<dbReference type="EMBL" id="JAGFBS010000006">
    <property type="protein sequence ID" value="KAG6378867.1"/>
    <property type="molecule type" value="Genomic_DNA"/>
</dbReference>
<comment type="subcellular location">
    <subcellularLocation>
        <location evidence="1">Membrane</location>
        <topology evidence="1">Multi-pass membrane protein</topology>
    </subcellularLocation>
</comment>
<dbReference type="Proteomes" id="UP000683000">
    <property type="component" value="Unassembled WGS sequence"/>
</dbReference>
<dbReference type="Gene3D" id="1.20.1250.20">
    <property type="entry name" value="MFS general substrate transporter like domains"/>
    <property type="match status" value="1"/>
</dbReference>
<gene>
    <name evidence="7" type="ORF">JVT61DRAFT_13147</name>
</gene>
<proteinExistence type="predicted"/>
<sequence>MFTCGYIIGMIPSTSFSFLSSLPFTSTSRLDNLMLQLVPPRIWFPLMQIVWGVLTFCSSVVQNVQQLYAIRFLQGISEASTFVGTHYILGAYVAFPLIRSLQLPCSTAGTNQES</sequence>
<accession>A0A8I2YWB7</accession>
<dbReference type="OrthoDB" id="3639251at2759"/>
<evidence type="ECO:0000256" key="1">
    <source>
        <dbReference type="ARBA" id="ARBA00004141"/>
    </source>
</evidence>